<dbReference type="InterPro" id="IPR001660">
    <property type="entry name" value="SAM"/>
</dbReference>
<dbReference type="Gene3D" id="3.40.50.12650">
    <property type="match status" value="1"/>
</dbReference>
<protein>
    <recommendedName>
        <fullName evidence="7">SAM domain-containing protein</fullName>
    </recommendedName>
</protein>
<evidence type="ECO:0000256" key="3">
    <source>
        <dbReference type="ARBA" id="ARBA00022763"/>
    </source>
</evidence>
<dbReference type="AlphaFoldDB" id="A0AAV5CKZ1"/>
<name>A0AAV5CKZ1_ELECO</name>
<reference evidence="8" key="2">
    <citation type="submission" date="2021-12" db="EMBL/GenBank/DDBJ databases">
        <title>Resequencing data analysis of finger millet.</title>
        <authorList>
            <person name="Hatakeyama M."/>
            <person name="Aluri S."/>
            <person name="Balachadran M.T."/>
            <person name="Sivarajan S.R."/>
            <person name="Poveda L."/>
            <person name="Shimizu-Inatsugi R."/>
            <person name="Schlapbach R."/>
            <person name="Sreeman S.M."/>
            <person name="Shimizu K.K."/>
        </authorList>
    </citation>
    <scope>NUCLEOTIDE SEQUENCE</scope>
</reference>
<organism evidence="8 9">
    <name type="scientific">Eleusine coracana subsp. coracana</name>
    <dbReference type="NCBI Taxonomy" id="191504"/>
    <lineage>
        <taxon>Eukaryota</taxon>
        <taxon>Viridiplantae</taxon>
        <taxon>Streptophyta</taxon>
        <taxon>Embryophyta</taxon>
        <taxon>Tracheophyta</taxon>
        <taxon>Spermatophyta</taxon>
        <taxon>Magnoliopsida</taxon>
        <taxon>Liliopsida</taxon>
        <taxon>Poales</taxon>
        <taxon>Poaceae</taxon>
        <taxon>PACMAD clade</taxon>
        <taxon>Chloridoideae</taxon>
        <taxon>Cynodonteae</taxon>
        <taxon>Eleusininae</taxon>
        <taxon>Eleusine</taxon>
    </lineage>
</organism>
<dbReference type="InterPro" id="IPR011084">
    <property type="entry name" value="DRMBL"/>
</dbReference>
<feature type="region of interest" description="Disordered" evidence="6">
    <location>
        <begin position="1"/>
        <end position="90"/>
    </location>
</feature>
<dbReference type="Gene3D" id="3.60.15.10">
    <property type="entry name" value="Ribonuclease Z/Hydroxyacylglutathione hydrolase-like"/>
    <property type="match status" value="1"/>
</dbReference>
<dbReference type="Gene3D" id="1.10.150.50">
    <property type="entry name" value="Transcription Factor, Ets-1"/>
    <property type="match status" value="1"/>
</dbReference>
<dbReference type="Pfam" id="PF07522">
    <property type="entry name" value="DRMBL"/>
    <property type="match status" value="1"/>
</dbReference>
<dbReference type="InterPro" id="IPR013761">
    <property type="entry name" value="SAM/pointed_sf"/>
</dbReference>
<dbReference type="PANTHER" id="PTHR23240:SF6">
    <property type="entry name" value="DNA CROSS-LINK REPAIR 1A PROTEIN"/>
    <property type="match status" value="1"/>
</dbReference>
<keyword evidence="3" id="KW-0227">DNA damage</keyword>
<dbReference type="FunFam" id="1.10.150.50:FF:000078">
    <property type="entry name" value="Sterile alpha motif (SAM) domain-containing protein"/>
    <property type="match status" value="1"/>
</dbReference>
<sequence length="941" mass="103522">MPAASRKFSAKPAPSPAAASRPKATVAPFHGGCDDDDDFVSPPPASRARPLKPCNGNNGAASRRPCKKLKPSYPNSAKENRSVSGGVGPAEKVSAAVPRAAETLAAGSRVNSGAPEGKGTMVGEIPGLSRCVVDGSKTGRNVKKVSDRYGKCKSNFSPFPNSSESRILVLGDVCCDLGGGDIEEAQAVDSGGCTSIPDKGQATAIKVKGFVAPEGENRSRLVEARFLESAASYESLIADSYDSEGLGPGMLASLTDNLKMEKESGLECGFGIRNGNHDLHPLESSLIAQNVNHDSGGDCKQAQDLDLEVCNLVSQERKVAAGHCTTLENETVENKLSEPGTCKENYCSNSSESELLQSQIPHDFEGDGSDNFEIGTQLSELINLCMEDHMEGHSNCRESPVKKNTCDSKCIKSDNQVLCPLCGSDISDLSEECRQLHTNNCLDEPAKESNLNHENEHSAAENVENKCVVEWLRELGLSKYEKIFIKEEIDWETLQWLTEEDLLGMGITSLGPRKKIIHALGEMRKKKDDVNDMEADLLNPESSKTTKLPMNGNKLITEYFQCSSSDQRQRRVCKVNKPSNMNEQKNSSAKIAPKRSRAVKGKVKDTPLWCCIPGTPFRVISLCSTDYQGLTRSFCHGKIYCSSITASLVHHKIGISWDRLYVLPMNEKVTVAGVNLTCFDANHCPGSIIILFEPPNGKAVLHTGDFRFSSEMATNTILQSSHIHTLILDTTYCNPRYDFPSQEVVIQFVIEAIQAEAFNPKTLFLIGSYTIGIISPLPLQIFRCFPMLSSLVIIIYKILLHAGKERLFMEVARLLQKKIYVGAAKLQILKHLELPQEIMHWFTANEAESHIHVVPMWTLASFKRMKFLSNQYAVRPSKKRTPGKRWQQGSIIRYEVPYSEHSSFTELQEFVKFISPEHMIPSVNNDGPESADAMLAKLLNE</sequence>
<dbReference type="CDD" id="cd09487">
    <property type="entry name" value="SAM_superfamily"/>
    <property type="match status" value="1"/>
</dbReference>
<keyword evidence="9" id="KW-1185">Reference proteome</keyword>
<evidence type="ECO:0000256" key="5">
    <source>
        <dbReference type="ARBA" id="ARBA00023242"/>
    </source>
</evidence>
<gene>
    <name evidence="8" type="primary">ga15741</name>
    <name evidence="8" type="ORF">PR202_ga15741</name>
</gene>
<accession>A0AAV5CKZ1</accession>
<dbReference type="GO" id="GO:0006303">
    <property type="term" value="P:double-strand break repair via nonhomologous end joining"/>
    <property type="evidence" value="ECO:0007669"/>
    <property type="project" value="TreeGrafter"/>
</dbReference>
<dbReference type="EMBL" id="BQKI01000007">
    <property type="protein sequence ID" value="GJM98710.1"/>
    <property type="molecule type" value="Genomic_DNA"/>
</dbReference>
<dbReference type="GO" id="GO:0003684">
    <property type="term" value="F:damaged DNA binding"/>
    <property type="evidence" value="ECO:0007669"/>
    <property type="project" value="TreeGrafter"/>
</dbReference>
<dbReference type="GO" id="GO:0035312">
    <property type="term" value="F:5'-3' DNA exonuclease activity"/>
    <property type="evidence" value="ECO:0007669"/>
    <property type="project" value="TreeGrafter"/>
</dbReference>
<evidence type="ECO:0000313" key="8">
    <source>
        <dbReference type="EMBL" id="GJM98710.1"/>
    </source>
</evidence>
<evidence type="ECO:0000256" key="6">
    <source>
        <dbReference type="SAM" id="MobiDB-lite"/>
    </source>
</evidence>
<reference evidence="8" key="1">
    <citation type="journal article" date="2018" name="DNA Res.">
        <title>Multiple hybrid de novo genome assembly of finger millet, an orphan allotetraploid crop.</title>
        <authorList>
            <person name="Hatakeyama M."/>
            <person name="Aluri S."/>
            <person name="Balachadran M.T."/>
            <person name="Sivarajan S.R."/>
            <person name="Patrignani A."/>
            <person name="Gruter S."/>
            <person name="Poveda L."/>
            <person name="Shimizu-Inatsugi R."/>
            <person name="Baeten J."/>
            <person name="Francoijs K.J."/>
            <person name="Nataraja K.N."/>
            <person name="Reddy Y.A.N."/>
            <person name="Phadnis S."/>
            <person name="Ravikumar R.L."/>
            <person name="Schlapbach R."/>
            <person name="Sreeman S.M."/>
            <person name="Shimizu K.K."/>
        </authorList>
    </citation>
    <scope>NUCLEOTIDE SEQUENCE</scope>
</reference>
<dbReference type="InterPro" id="IPR036866">
    <property type="entry name" value="RibonucZ/Hydroxyglut_hydro"/>
</dbReference>
<evidence type="ECO:0000259" key="7">
    <source>
        <dbReference type="PROSITE" id="PS50105"/>
    </source>
</evidence>
<evidence type="ECO:0000256" key="2">
    <source>
        <dbReference type="ARBA" id="ARBA00010304"/>
    </source>
</evidence>
<dbReference type="Pfam" id="PF00536">
    <property type="entry name" value="SAM_1"/>
    <property type="match status" value="1"/>
</dbReference>
<dbReference type="PANTHER" id="PTHR23240">
    <property type="entry name" value="DNA CROSS-LINK REPAIR PROTEIN PSO2/SNM1-RELATED"/>
    <property type="match status" value="1"/>
</dbReference>
<evidence type="ECO:0000256" key="1">
    <source>
        <dbReference type="ARBA" id="ARBA00004123"/>
    </source>
</evidence>
<dbReference type="GO" id="GO:0005634">
    <property type="term" value="C:nucleus"/>
    <property type="evidence" value="ECO:0007669"/>
    <property type="project" value="UniProtKB-SubCell"/>
</dbReference>
<evidence type="ECO:0000313" key="9">
    <source>
        <dbReference type="Proteomes" id="UP001054889"/>
    </source>
</evidence>
<dbReference type="SUPFAM" id="SSF47769">
    <property type="entry name" value="SAM/Pointed domain"/>
    <property type="match status" value="1"/>
</dbReference>
<comment type="subcellular location">
    <subcellularLocation>
        <location evidence="1">Nucleus</location>
    </subcellularLocation>
</comment>
<dbReference type="SMART" id="SM00454">
    <property type="entry name" value="SAM"/>
    <property type="match status" value="1"/>
</dbReference>
<dbReference type="SUPFAM" id="SSF56281">
    <property type="entry name" value="Metallo-hydrolase/oxidoreductase"/>
    <property type="match status" value="1"/>
</dbReference>
<evidence type="ECO:0000256" key="4">
    <source>
        <dbReference type="ARBA" id="ARBA00023204"/>
    </source>
</evidence>
<proteinExistence type="inferred from homology"/>
<feature type="domain" description="SAM" evidence="7">
    <location>
        <begin position="463"/>
        <end position="526"/>
    </location>
</feature>
<keyword evidence="4" id="KW-0234">DNA repair</keyword>
<dbReference type="Proteomes" id="UP001054889">
    <property type="component" value="Unassembled WGS sequence"/>
</dbReference>
<comment type="similarity">
    <text evidence="2">Belongs to the DNA repair metallo-beta-lactamase (DRMBL) family.</text>
</comment>
<keyword evidence="5" id="KW-0539">Nucleus</keyword>
<dbReference type="CDD" id="cd16273">
    <property type="entry name" value="SNM1A-1C-like_MBL-fold"/>
    <property type="match status" value="1"/>
</dbReference>
<dbReference type="GO" id="GO:0036297">
    <property type="term" value="P:interstrand cross-link repair"/>
    <property type="evidence" value="ECO:0007669"/>
    <property type="project" value="TreeGrafter"/>
</dbReference>
<feature type="compositionally biased region" description="Low complexity" evidence="6">
    <location>
        <begin position="1"/>
        <end position="24"/>
    </location>
</feature>
<dbReference type="PROSITE" id="PS50105">
    <property type="entry name" value="SAM_DOMAIN"/>
    <property type="match status" value="1"/>
</dbReference>
<comment type="caution">
    <text evidence="8">The sequence shown here is derived from an EMBL/GenBank/DDBJ whole genome shotgun (WGS) entry which is preliminary data.</text>
</comment>